<dbReference type="InParanoid" id="A0A423XGP5"/>
<comment type="caution">
    <text evidence="2">The sequence shown here is derived from an EMBL/GenBank/DDBJ whole genome shotgun (WGS) entry which is preliminary data.</text>
</comment>
<name>A0A423XGP5_9PEZI</name>
<evidence type="ECO:0000313" key="3">
    <source>
        <dbReference type="Proteomes" id="UP000285146"/>
    </source>
</evidence>
<dbReference type="AlphaFoldDB" id="A0A423XGP5"/>
<feature type="region of interest" description="Disordered" evidence="1">
    <location>
        <begin position="372"/>
        <end position="422"/>
    </location>
</feature>
<dbReference type="OrthoDB" id="47007at2759"/>
<reference evidence="2 3" key="1">
    <citation type="submission" date="2015-09" db="EMBL/GenBank/DDBJ databases">
        <title>Host preference determinants of Valsa canker pathogens revealed by comparative genomics.</title>
        <authorList>
            <person name="Yin Z."/>
            <person name="Huang L."/>
        </authorList>
    </citation>
    <scope>NUCLEOTIDE SEQUENCE [LARGE SCALE GENOMIC DNA]</scope>
    <source>
        <strain evidence="2 3">SXYLt</strain>
    </source>
</reference>
<evidence type="ECO:0000313" key="2">
    <source>
        <dbReference type="EMBL" id="ROW15157.1"/>
    </source>
</evidence>
<dbReference type="Proteomes" id="UP000285146">
    <property type="component" value="Unassembled WGS sequence"/>
</dbReference>
<feature type="compositionally biased region" description="Polar residues" evidence="1">
    <location>
        <begin position="149"/>
        <end position="163"/>
    </location>
</feature>
<feature type="compositionally biased region" description="Low complexity" evidence="1">
    <location>
        <begin position="410"/>
        <end position="419"/>
    </location>
</feature>
<protein>
    <submittedName>
        <fullName evidence="2">Uncharacterized protein</fullName>
    </submittedName>
</protein>
<evidence type="ECO:0000256" key="1">
    <source>
        <dbReference type="SAM" id="MobiDB-lite"/>
    </source>
</evidence>
<organism evidence="2 3">
    <name type="scientific">Cytospora leucostoma</name>
    <dbReference type="NCBI Taxonomy" id="1230097"/>
    <lineage>
        <taxon>Eukaryota</taxon>
        <taxon>Fungi</taxon>
        <taxon>Dikarya</taxon>
        <taxon>Ascomycota</taxon>
        <taxon>Pezizomycotina</taxon>
        <taxon>Sordariomycetes</taxon>
        <taxon>Sordariomycetidae</taxon>
        <taxon>Diaporthales</taxon>
        <taxon>Cytosporaceae</taxon>
        <taxon>Cytospora</taxon>
    </lineage>
</organism>
<proteinExistence type="predicted"/>
<gene>
    <name evidence="2" type="ORF">VPNG_03099</name>
</gene>
<sequence length="560" mass="61561">MSTLIIHATQLGTKHGQFKGIHVFSTVDVRVAGWATVVRASGYFAVKARKCRLLPIEYALWKNRGLDKGLLSAQKSPASGYSRSGTTVWLWRRELESCLLPLSFTSCLTSLAIRVKAALPPEHISLGGRDPVVLSALRDTTGLFESRMPSPSQADVSTDSGESTEPEHDLPIDECGDIHISAAPAVVAWCDEEDGQQTKYLCHTTQDHVTIYVQRDSSSDTAFFQIRANVALKAKRDKTHMFLSISPEHIRSVAVVDGHEQEASSKLGTSTYGLEFNLNKPPSMIVPNGDLTPKQKASGVVLDSFRTLARQTSFVVYIAASTLAKCQLVSLCEATSSGRLRSTQKFLDVASLYGGKGGKVVELEPLNFASAKSAPPQLESPPSYDDLGLGSSPAGPSSHQKPSNKRRRASSSSEPSVRSSSHKCMNTDVHVIFSKILERVDLGFSELSTRMGRMEQRLADLETCVKSQGDKLEGEIKRVDQSSSEQVVDLRDELETGLYDVRKETEDIITARVDDEMYAAQQELRDHVQDEMAFVEERVGNRLQERLTNASLSLDINWTE</sequence>
<keyword evidence="3" id="KW-1185">Reference proteome</keyword>
<dbReference type="STRING" id="1230097.A0A423XGP5"/>
<accession>A0A423XGP5</accession>
<feature type="compositionally biased region" description="Low complexity" evidence="1">
    <location>
        <begin position="387"/>
        <end position="398"/>
    </location>
</feature>
<feature type="region of interest" description="Disordered" evidence="1">
    <location>
        <begin position="144"/>
        <end position="168"/>
    </location>
</feature>
<dbReference type="EMBL" id="LKEB01000010">
    <property type="protein sequence ID" value="ROW15157.1"/>
    <property type="molecule type" value="Genomic_DNA"/>
</dbReference>